<protein>
    <submittedName>
        <fullName evidence="2">Uncharacterized protein</fullName>
    </submittedName>
</protein>
<sequence length="130" mass="14526">MFPTKKLTKKSIRSIGKVAESAHNGDGSSNDSHDFIEDSLYKSVREESSTNDEVDCPISQPRKRCAKKKHESGSNMNKMKENILVENASLVTQDYDEEMDWTAVLGKNHASGPSYDSYDSFPDNSDENDS</sequence>
<evidence type="ECO:0000313" key="3">
    <source>
        <dbReference type="Proteomes" id="UP001341840"/>
    </source>
</evidence>
<comment type="caution">
    <text evidence="2">The sequence shown here is derived from an EMBL/GenBank/DDBJ whole genome shotgun (WGS) entry which is preliminary data.</text>
</comment>
<dbReference type="Proteomes" id="UP001341840">
    <property type="component" value="Unassembled WGS sequence"/>
</dbReference>
<evidence type="ECO:0000313" key="2">
    <source>
        <dbReference type="EMBL" id="MED6162323.1"/>
    </source>
</evidence>
<feature type="compositionally biased region" description="Basic and acidic residues" evidence="1">
    <location>
        <begin position="31"/>
        <end position="48"/>
    </location>
</feature>
<dbReference type="EMBL" id="JASCZI010121586">
    <property type="protein sequence ID" value="MED6162323.1"/>
    <property type="molecule type" value="Genomic_DNA"/>
</dbReference>
<name>A0ABU6UQM0_9FABA</name>
<accession>A0ABU6UQM0</accession>
<feature type="region of interest" description="Disordered" evidence="1">
    <location>
        <begin position="107"/>
        <end position="130"/>
    </location>
</feature>
<evidence type="ECO:0000256" key="1">
    <source>
        <dbReference type="SAM" id="MobiDB-lite"/>
    </source>
</evidence>
<organism evidence="2 3">
    <name type="scientific">Stylosanthes scabra</name>
    <dbReference type="NCBI Taxonomy" id="79078"/>
    <lineage>
        <taxon>Eukaryota</taxon>
        <taxon>Viridiplantae</taxon>
        <taxon>Streptophyta</taxon>
        <taxon>Embryophyta</taxon>
        <taxon>Tracheophyta</taxon>
        <taxon>Spermatophyta</taxon>
        <taxon>Magnoliopsida</taxon>
        <taxon>eudicotyledons</taxon>
        <taxon>Gunneridae</taxon>
        <taxon>Pentapetalae</taxon>
        <taxon>rosids</taxon>
        <taxon>fabids</taxon>
        <taxon>Fabales</taxon>
        <taxon>Fabaceae</taxon>
        <taxon>Papilionoideae</taxon>
        <taxon>50 kb inversion clade</taxon>
        <taxon>dalbergioids sensu lato</taxon>
        <taxon>Dalbergieae</taxon>
        <taxon>Pterocarpus clade</taxon>
        <taxon>Stylosanthes</taxon>
    </lineage>
</organism>
<feature type="region of interest" description="Disordered" evidence="1">
    <location>
        <begin position="1"/>
        <end position="80"/>
    </location>
</feature>
<proteinExistence type="predicted"/>
<gene>
    <name evidence="2" type="ORF">PIB30_069268</name>
</gene>
<keyword evidence="3" id="KW-1185">Reference proteome</keyword>
<feature type="compositionally biased region" description="Basic residues" evidence="1">
    <location>
        <begin position="1"/>
        <end position="12"/>
    </location>
</feature>
<feature type="compositionally biased region" description="Basic residues" evidence="1">
    <location>
        <begin position="61"/>
        <end position="70"/>
    </location>
</feature>
<reference evidence="2 3" key="1">
    <citation type="journal article" date="2023" name="Plants (Basel)">
        <title>Bridging the Gap: Combining Genomics and Transcriptomics Approaches to Understand Stylosanthes scabra, an Orphan Legume from the Brazilian Caatinga.</title>
        <authorList>
            <person name="Ferreira-Neto J.R.C."/>
            <person name="da Silva M.D."/>
            <person name="Binneck E."/>
            <person name="de Melo N.F."/>
            <person name="da Silva R.H."/>
            <person name="de Melo A.L.T.M."/>
            <person name="Pandolfi V."/>
            <person name="Bustamante F.O."/>
            <person name="Brasileiro-Vidal A.C."/>
            <person name="Benko-Iseppon A.M."/>
        </authorList>
    </citation>
    <scope>NUCLEOTIDE SEQUENCE [LARGE SCALE GENOMIC DNA]</scope>
    <source>
        <tissue evidence="2">Leaves</tissue>
    </source>
</reference>